<name>A0A1I7VP24_LOALO</name>
<proteinExistence type="predicted"/>
<dbReference type="SMART" id="SM00473">
    <property type="entry name" value="PAN_AP"/>
    <property type="match status" value="2"/>
</dbReference>
<organism evidence="2 3">
    <name type="scientific">Loa loa</name>
    <name type="common">Eye worm</name>
    <name type="synonym">Filaria loa</name>
    <dbReference type="NCBI Taxonomy" id="7209"/>
    <lineage>
        <taxon>Eukaryota</taxon>
        <taxon>Metazoa</taxon>
        <taxon>Ecdysozoa</taxon>
        <taxon>Nematoda</taxon>
        <taxon>Chromadorea</taxon>
        <taxon>Rhabditida</taxon>
        <taxon>Spirurina</taxon>
        <taxon>Spiruromorpha</taxon>
        <taxon>Filarioidea</taxon>
        <taxon>Onchocercidae</taxon>
        <taxon>Loa</taxon>
    </lineage>
</organism>
<accession>A0A1I7VP24</accession>
<dbReference type="Pfam" id="PF00024">
    <property type="entry name" value="PAN_1"/>
    <property type="match status" value="2"/>
</dbReference>
<dbReference type="AlphaFoldDB" id="A0A1I7VP24"/>
<dbReference type="CDD" id="cd01099">
    <property type="entry name" value="PAN_AP_HGF"/>
    <property type="match status" value="1"/>
</dbReference>
<evidence type="ECO:0000259" key="1">
    <source>
        <dbReference type="PROSITE" id="PS50948"/>
    </source>
</evidence>
<dbReference type="SUPFAM" id="SSF57414">
    <property type="entry name" value="Hairpin loop containing domain-like"/>
    <property type="match status" value="2"/>
</dbReference>
<dbReference type="PANTHER" id="PTHR47327:SF21">
    <property type="entry name" value="APPLE DOMAIN-CONTAINING PROTEIN"/>
    <property type="match status" value="1"/>
</dbReference>
<feature type="domain" description="Apple" evidence="1">
    <location>
        <begin position="217"/>
        <end position="308"/>
    </location>
</feature>
<dbReference type="Proteomes" id="UP000095285">
    <property type="component" value="Unassembled WGS sequence"/>
</dbReference>
<reference evidence="3" key="2">
    <citation type="submission" date="2016-11" db="UniProtKB">
        <authorList>
            <consortium name="WormBaseParasite"/>
        </authorList>
    </citation>
    <scope>IDENTIFICATION</scope>
</reference>
<dbReference type="GO" id="GO:0009653">
    <property type="term" value="P:anatomical structure morphogenesis"/>
    <property type="evidence" value="ECO:0007669"/>
    <property type="project" value="TreeGrafter"/>
</dbReference>
<dbReference type="WBParaSite" id="EN70_4658">
    <property type="protein sequence ID" value="EN70_4658"/>
    <property type="gene ID" value="EN70_4658"/>
</dbReference>
<protein>
    <submittedName>
        <fullName evidence="3">PAN domain protein</fullName>
    </submittedName>
</protein>
<sequence length="429" mass="48973">MIKQNIIPIFILGNQAELCIQTYPNLQITCATAYEQRLLLNEQECRDLCLKMLAQTCQYNRIRAECQLYDIVVALQRKHSWQKENHITSMEIGIIGESDDFATKSCVPSIVPAIGFLLLLNDDCNVGLSGHQNVNVTSKQSTFITPIDTSITNEQRKFLVPDDKLQIQKIETNATIGTTKLDASPSYYYSSISDLQHEFRTTTNELTSKSEQVRTDCKSGFSIYIEVIDGIEVIAEGLATFQTRTLEMCLYICTENKLNDRNFSPIGCHSAQYNRISKRCILFNTSIAPTGNAKYISNKDTVYFEKICISDMVHNKCSIILHRTPQHILVGHATAVINAPSHNYCIEICLRSTEMLNFICRSAIYFHEYQRSNCILNKDSAKTRPKYFINEKEQKLDYIEMDECLIRGMFNFSNKGRVLVLLIVYPFSD</sequence>
<keyword evidence="2" id="KW-1185">Reference proteome</keyword>
<reference evidence="2" key="1">
    <citation type="submission" date="2012-04" db="EMBL/GenBank/DDBJ databases">
        <title>The Genome Sequence of Loa loa.</title>
        <authorList>
            <consortium name="The Broad Institute Genome Sequencing Platform"/>
            <consortium name="Broad Institute Genome Sequencing Center for Infectious Disease"/>
            <person name="Nutman T.B."/>
            <person name="Fink D.L."/>
            <person name="Russ C."/>
            <person name="Young S."/>
            <person name="Zeng Q."/>
            <person name="Gargeya S."/>
            <person name="Alvarado L."/>
            <person name="Berlin A."/>
            <person name="Chapman S.B."/>
            <person name="Chen Z."/>
            <person name="Freedman E."/>
            <person name="Gellesch M."/>
            <person name="Goldberg J."/>
            <person name="Griggs A."/>
            <person name="Gujja S."/>
            <person name="Heilman E.R."/>
            <person name="Heiman D."/>
            <person name="Howarth C."/>
            <person name="Mehta T."/>
            <person name="Neiman D."/>
            <person name="Pearson M."/>
            <person name="Roberts A."/>
            <person name="Saif S."/>
            <person name="Shea T."/>
            <person name="Shenoy N."/>
            <person name="Sisk P."/>
            <person name="Stolte C."/>
            <person name="Sykes S."/>
            <person name="White J."/>
            <person name="Yandava C."/>
            <person name="Haas B."/>
            <person name="Henn M.R."/>
            <person name="Nusbaum C."/>
            <person name="Birren B."/>
        </authorList>
    </citation>
    <scope>NUCLEOTIDE SEQUENCE [LARGE SCALE GENOMIC DNA]</scope>
</reference>
<dbReference type="PANTHER" id="PTHR47327">
    <property type="entry name" value="FI18240P1-RELATED"/>
    <property type="match status" value="1"/>
</dbReference>
<dbReference type="PROSITE" id="PS50948">
    <property type="entry name" value="PAN"/>
    <property type="match status" value="2"/>
</dbReference>
<evidence type="ECO:0000313" key="2">
    <source>
        <dbReference type="Proteomes" id="UP000095285"/>
    </source>
</evidence>
<feature type="domain" description="Apple" evidence="1">
    <location>
        <begin position="317"/>
        <end position="404"/>
    </location>
</feature>
<evidence type="ECO:0000313" key="3">
    <source>
        <dbReference type="WBParaSite" id="EN70_4658"/>
    </source>
</evidence>
<dbReference type="Gene3D" id="3.50.4.10">
    <property type="entry name" value="Hepatocyte Growth Factor"/>
    <property type="match status" value="2"/>
</dbReference>
<dbReference type="InterPro" id="IPR003609">
    <property type="entry name" value="Pan_app"/>
</dbReference>
<dbReference type="eggNOG" id="ENOG502SRJY">
    <property type="taxonomic scope" value="Eukaryota"/>
</dbReference>
<dbReference type="InterPro" id="IPR052774">
    <property type="entry name" value="Celegans_DevNeuronal_Protein"/>
</dbReference>